<comment type="caution">
    <text evidence="1">The sequence shown here is derived from an EMBL/GenBank/DDBJ whole genome shotgun (WGS) entry which is preliminary data.</text>
</comment>
<reference evidence="2" key="1">
    <citation type="journal article" date="2017" name="Genome Announc.">
        <title>Genome sequences of Cyberlindnera fabianii 65, Pichia kudriavzevii 129, and Saccharomyces cerevisiae 131 isolated from fermented masau fruits in Zimbabwe.</title>
        <authorList>
            <person name="van Rijswijck I.M.H."/>
            <person name="Derks M.F.L."/>
            <person name="Abee T."/>
            <person name="de Ridder D."/>
            <person name="Smid E.J."/>
        </authorList>
    </citation>
    <scope>NUCLEOTIDE SEQUENCE [LARGE SCALE GENOMIC DNA]</scope>
    <source>
        <strain evidence="2">129</strain>
    </source>
</reference>
<dbReference type="Proteomes" id="UP000189274">
    <property type="component" value="Unassembled WGS sequence"/>
</dbReference>
<gene>
    <name evidence="1" type="ORF">BOH78_5161</name>
</gene>
<dbReference type="EMBL" id="MQVM01000095">
    <property type="protein sequence ID" value="ONH70516.1"/>
    <property type="molecule type" value="Genomic_DNA"/>
</dbReference>
<protein>
    <submittedName>
        <fullName evidence="1">Uncharacterized protein</fullName>
    </submittedName>
</protein>
<accession>A0A1V2LHE5</accession>
<evidence type="ECO:0000313" key="2">
    <source>
        <dbReference type="Proteomes" id="UP000189274"/>
    </source>
</evidence>
<sequence>MKDQPKMIRATTLYFT</sequence>
<name>A0A1V2LHE5_PICKU</name>
<evidence type="ECO:0000313" key="1">
    <source>
        <dbReference type="EMBL" id="ONH70516.1"/>
    </source>
</evidence>
<organism evidence="1 2">
    <name type="scientific">Pichia kudriavzevii</name>
    <name type="common">Yeast</name>
    <name type="synonym">Issatchenkia orientalis</name>
    <dbReference type="NCBI Taxonomy" id="4909"/>
    <lineage>
        <taxon>Eukaryota</taxon>
        <taxon>Fungi</taxon>
        <taxon>Dikarya</taxon>
        <taxon>Ascomycota</taxon>
        <taxon>Saccharomycotina</taxon>
        <taxon>Pichiomycetes</taxon>
        <taxon>Pichiales</taxon>
        <taxon>Pichiaceae</taxon>
        <taxon>Pichia</taxon>
    </lineage>
</organism>
<dbReference type="AlphaFoldDB" id="A0A1V2LHE5"/>
<proteinExistence type="predicted"/>